<dbReference type="EMBL" id="CAMXCT010004990">
    <property type="protein sequence ID" value="CAI4010982.1"/>
    <property type="molecule type" value="Genomic_DNA"/>
</dbReference>
<feature type="region of interest" description="Disordered" evidence="2">
    <location>
        <begin position="1"/>
        <end position="27"/>
    </location>
</feature>
<dbReference type="PANTHER" id="PTHR46423:SF1">
    <property type="entry name" value="RNA POLYMERASE II-ASSOCIATED PROTEIN 3"/>
    <property type="match status" value="1"/>
</dbReference>
<sequence>MGARAKERGDAAVRRKDFQDTDRRMNGPVVLEEGSEEYEEPCPKKQLSPQFQHVQTQELRKRKTAEAVACYSEAIEQIDGRELLPSLWCNRALAHLHLEAWEAAEADASAVLAGSCEEKLRVKALYRRALALEALQRLEEAEVDINLALKAAPSNAGIAEAARRLRARRSSPVNSWVPGQPYHSPAVRRLATDIPGSQLGQLGANAEELCIRFDNGMAVQVHGQTGSLMAIRQRVMARSDAFQLGDGLQAEYDIGGNLVRLYAKFAQDGGGSAVAWKDLEGPYVSFNSDSTLSGPPWTAISYGGCV</sequence>
<dbReference type="InterPro" id="IPR051966">
    <property type="entry name" value="RPAP3"/>
</dbReference>
<evidence type="ECO:0000256" key="2">
    <source>
        <dbReference type="SAM" id="MobiDB-lite"/>
    </source>
</evidence>
<organism evidence="3">
    <name type="scientific">Cladocopium goreaui</name>
    <dbReference type="NCBI Taxonomy" id="2562237"/>
    <lineage>
        <taxon>Eukaryota</taxon>
        <taxon>Sar</taxon>
        <taxon>Alveolata</taxon>
        <taxon>Dinophyceae</taxon>
        <taxon>Suessiales</taxon>
        <taxon>Symbiodiniaceae</taxon>
        <taxon>Cladocopium</taxon>
    </lineage>
</organism>
<dbReference type="EMBL" id="CAMXCT020004990">
    <property type="protein sequence ID" value="CAL1164357.1"/>
    <property type="molecule type" value="Genomic_DNA"/>
</dbReference>
<dbReference type="Proteomes" id="UP001152797">
    <property type="component" value="Unassembled WGS sequence"/>
</dbReference>
<dbReference type="SUPFAM" id="SSF48452">
    <property type="entry name" value="TPR-like"/>
    <property type="match status" value="1"/>
</dbReference>
<gene>
    <name evidence="3" type="ORF">C1SCF055_LOCUS36195</name>
</gene>
<keyword evidence="1" id="KW-0802">TPR repeat</keyword>
<evidence type="ECO:0000313" key="3">
    <source>
        <dbReference type="EMBL" id="CAI4010982.1"/>
    </source>
</evidence>
<reference evidence="3" key="1">
    <citation type="submission" date="2022-10" db="EMBL/GenBank/DDBJ databases">
        <authorList>
            <person name="Chen Y."/>
            <person name="Dougan E. K."/>
            <person name="Chan C."/>
            <person name="Rhodes N."/>
            <person name="Thang M."/>
        </authorList>
    </citation>
    <scope>NUCLEOTIDE SEQUENCE</scope>
</reference>
<keyword evidence="5" id="KW-1185">Reference proteome</keyword>
<dbReference type="Gene3D" id="1.25.40.10">
    <property type="entry name" value="Tetratricopeptide repeat domain"/>
    <property type="match status" value="1"/>
</dbReference>
<dbReference type="OrthoDB" id="10250354at2759"/>
<evidence type="ECO:0000256" key="1">
    <source>
        <dbReference type="ARBA" id="ARBA00022803"/>
    </source>
</evidence>
<evidence type="ECO:0000313" key="4">
    <source>
        <dbReference type="EMBL" id="CAL4798294.1"/>
    </source>
</evidence>
<dbReference type="EMBL" id="CAMXCT030004990">
    <property type="protein sequence ID" value="CAL4798294.1"/>
    <property type="molecule type" value="Genomic_DNA"/>
</dbReference>
<protein>
    <submittedName>
        <fullName evidence="4">Protein unc-45 homolog B (Unc-45B)</fullName>
    </submittedName>
</protein>
<feature type="compositionally biased region" description="Basic and acidic residues" evidence="2">
    <location>
        <begin position="1"/>
        <end position="25"/>
    </location>
</feature>
<dbReference type="InterPro" id="IPR011990">
    <property type="entry name" value="TPR-like_helical_dom_sf"/>
</dbReference>
<reference evidence="4 5" key="2">
    <citation type="submission" date="2024-05" db="EMBL/GenBank/DDBJ databases">
        <authorList>
            <person name="Chen Y."/>
            <person name="Shah S."/>
            <person name="Dougan E. K."/>
            <person name="Thang M."/>
            <person name="Chan C."/>
        </authorList>
    </citation>
    <scope>NUCLEOTIDE SEQUENCE [LARGE SCALE GENOMIC DNA]</scope>
</reference>
<name>A0A9P1DKB8_9DINO</name>
<proteinExistence type="predicted"/>
<dbReference type="PANTHER" id="PTHR46423">
    <property type="entry name" value="RNA POLYMERASE II-ASSOCIATED PROTEIN 3"/>
    <property type="match status" value="1"/>
</dbReference>
<dbReference type="GO" id="GO:0101031">
    <property type="term" value="C:protein folding chaperone complex"/>
    <property type="evidence" value="ECO:0007669"/>
    <property type="project" value="TreeGrafter"/>
</dbReference>
<dbReference type="SMART" id="SM00028">
    <property type="entry name" value="TPR"/>
    <property type="match status" value="2"/>
</dbReference>
<dbReference type="InterPro" id="IPR019734">
    <property type="entry name" value="TPR_rpt"/>
</dbReference>
<dbReference type="AlphaFoldDB" id="A0A9P1DKB8"/>
<comment type="caution">
    <text evidence="3">The sequence shown here is derived from an EMBL/GenBank/DDBJ whole genome shotgun (WGS) entry which is preliminary data.</text>
</comment>
<evidence type="ECO:0000313" key="5">
    <source>
        <dbReference type="Proteomes" id="UP001152797"/>
    </source>
</evidence>
<accession>A0A9P1DKB8</accession>